<dbReference type="Proteomes" id="UP000820818">
    <property type="component" value="Linkage Group LG1"/>
</dbReference>
<keyword evidence="4 5" id="KW-0560">Oxidoreductase</keyword>
<evidence type="ECO:0000313" key="8">
    <source>
        <dbReference type="Proteomes" id="UP000820818"/>
    </source>
</evidence>
<organism evidence="7 8">
    <name type="scientific">Daphnia sinensis</name>
    <dbReference type="NCBI Taxonomy" id="1820382"/>
    <lineage>
        <taxon>Eukaryota</taxon>
        <taxon>Metazoa</taxon>
        <taxon>Ecdysozoa</taxon>
        <taxon>Arthropoda</taxon>
        <taxon>Crustacea</taxon>
        <taxon>Branchiopoda</taxon>
        <taxon>Diplostraca</taxon>
        <taxon>Cladocera</taxon>
        <taxon>Anomopoda</taxon>
        <taxon>Daphniidae</taxon>
        <taxon>Daphnia</taxon>
        <taxon>Daphnia similis group</taxon>
    </lineage>
</organism>
<dbReference type="SUPFAM" id="SSF52833">
    <property type="entry name" value="Thioredoxin-like"/>
    <property type="match status" value="1"/>
</dbReference>
<evidence type="ECO:0000313" key="7">
    <source>
        <dbReference type="EMBL" id="KAI9564103.1"/>
    </source>
</evidence>
<dbReference type="InterPro" id="IPR000889">
    <property type="entry name" value="Glutathione_peroxidase"/>
</dbReference>
<dbReference type="PANTHER" id="PTHR11592:SF134">
    <property type="entry name" value="PHOSPHOLIPID HYDROPEROXIDE GLUTATHIONE PEROXIDASE"/>
    <property type="match status" value="1"/>
</dbReference>
<dbReference type="GO" id="GO:0006979">
    <property type="term" value="P:response to oxidative stress"/>
    <property type="evidence" value="ECO:0007669"/>
    <property type="project" value="InterPro"/>
</dbReference>
<dbReference type="AlphaFoldDB" id="A0AAD5Q041"/>
<dbReference type="Pfam" id="PF00255">
    <property type="entry name" value="GSHPx"/>
    <property type="match status" value="1"/>
</dbReference>
<dbReference type="InterPro" id="IPR036249">
    <property type="entry name" value="Thioredoxin-like_sf"/>
</dbReference>
<name>A0AAD5Q041_9CRUS</name>
<protein>
    <recommendedName>
        <fullName evidence="5">Glutathione peroxidase</fullName>
    </recommendedName>
</protein>
<feature type="compositionally biased region" description="Basic and acidic residues" evidence="6">
    <location>
        <begin position="22"/>
        <end position="31"/>
    </location>
</feature>
<keyword evidence="3" id="KW-0712">Selenocysteine</keyword>
<evidence type="ECO:0000256" key="2">
    <source>
        <dbReference type="ARBA" id="ARBA00022559"/>
    </source>
</evidence>
<dbReference type="PROSITE" id="PS00763">
    <property type="entry name" value="GLUTATHIONE_PEROXID_2"/>
    <property type="match status" value="1"/>
</dbReference>
<dbReference type="InterPro" id="IPR029760">
    <property type="entry name" value="GPX_CS"/>
</dbReference>
<dbReference type="GO" id="GO:0004601">
    <property type="term" value="F:peroxidase activity"/>
    <property type="evidence" value="ECO:0007669"/>
    <property type="project" value="UniProtKB-KW"/>
</dbReference>
<proteinExistence type="inferred from homology"/>
<evidence type="ECO:0000256" key="6">
    <source>
        <dbReference type="SAM" id="MobiDB-lite"/>
    </source>
</evidence>
<evidence type="ECO:0000256" key="5">
    <source>
        <dbReference type="RuleBase" id="RU000499"/>
    </source>
</evidence>
<sequence length="144" mass="16103">MINAATVSNGPVTAVPTPDHQSLSDRHRRESSVTGEIQGLKILAFPCNQFMSQEPGNSEEIKCFISGYKGDGKFDVFSKINVNGEDAHPLWKYLKEKQGGLLIDAIKWNFTKFVINKQGQPVERCAANVNPFDMEKTIVKYLNE</sequence>
<dbReference type="PRINTS" id="PR01011">
    <property type="entry name" value="GLUTPROXDASE"/>
</dbReference>
<evidence type="ECO:0000256" key="3">
    <source>
        <dbReference type="ARBA" id="ARBA00022933"/>
    </source>
</evidence>
<evidence type="ECO:0000256" key="4">
    <source>
        <dbReference type="ARBA" id="ARBA00023002"/>
    </source>
</evidence>
<feature type="region of interest" description="Disordered" evidence="6">
    <location>
        <begin position="1"/>
        <end position="32"/>
    </location>
</feature>
<dbReference type="PROSITE" id="PS51355">
    <property type="entry name" value="GLUTATHIONE_PEROXID_3"/>
    <property type="match status" value="1"/>
</dbReference>
<dbReference type="CDD" id="cd00340">
    <property type="entry name" value="GSH_Peroxidase"/>
    <property type="match status" value="1"/>
</dbReference>
<dbReference type="PANTHER" id="PTHR11592">
    <property type="entry name" value="GLUTATHIONE PEROXIDASE"/>
    <property type="match status" value="1"/>
</dbReference>
<reference evidence="7 8" key="1">
    <citation type="submission" date="2022-05" db="EMBL/GenBank/DDBJ databases">
        <title>A multi-omics perspective on studying reproductive biology in Daphnia sinensis.</title>
        <authorList>
            <person name="Jia J."/>
        </authorList>
    </citation>
    <scope>NUCLEOTIDE SEQUENCE [LARGE SCALE GENOMIC DNA]</scope>
    <source>
        <strain evidence="7 8">WSL</strain>
    </source>
</reference>
<gene>
    <name evidence="7" type="ORF">GHT06_007841</name>
</gene>
<accession>A0AAD5Q041</accession>
<comment type="caution">
    <text evidence="7">The sequence shown here is derived from an EMBL/GenBank/DDBJ whole genome shotgun (WGS) entry which is preliminary data.</text>
</comment>
<dbReference type="Gene3D" id="3.40.30.10">
    <property type="entry name" value="Glutaredoxin"/>
    <property type="match status" value="1"/>
</dbReference>
<comment type="similarity">
    <text evidence="1 5">Belongs to the glutathione peroxidase family.</text>
</comment>
<keyword evidence="2 5" id="KW-0575">Peroxidase</keyword>
<dbReference type="EMBL" id="WJBH02000001">
    <property type="protein sequence ID" value="KAI9564103.1"/>
    <property type="molecule type" value="Genomic_DNA"/>
</dbReference>
<evidence type="ECO:0000256" key="1">
    <source>
        <dbReference type="ARBA" id="ARBA00006926"/>
    </source>
</evidence>
<feature type="compositionally biased region" description="Polar residues" evidence="6">
    <location>
        <begin position="1"/>
        <end position="11"/>
    </location>
</feature>
<keyword evidence="8" id="KW-1185">Reference proteome</keyword>